<organism evidence="11 12">
    <name type="scientific">Tissierella praeacuta DSM 18095</name>
    <dbReference type="NCBI Taxonomy" id="1123404"/>
    <lineage>
        <taxon>Bacteria</taxon>
        <taxon>Bacillati</taxon>
        <taxon>Bacillota</taxon>
        <taxon>Tissierellia</taxon>
        <taxon>Tissierellales</taxon>
        <taxon>Tissierellaceae</taxon>
        <taxon>Tissierella</taxon>
    </lineage>
</organism>
<dbReference type="Pfam" id="PF01475">
    <property type="entry name" value="FUR"/>
    <property type="match status" value="1"/>
</dbReference>
<protein>
    <submittedName>
        <fullName evidence="11">Fur family transcriptional regulator, peroxide stress response regulator</fullName>
    </submittedName>
</protein>
<dbReference type="GO" id="GO:1900376">
    <property type="term" value="P:regulation of secondary metabolite biosynthetic process"/>
    <property type="evidence" value="ECO:0007669"/>
    <property type="project" value="TreeGrafter"/>
</dbReference>
<keyword evidence="8" id="KW-0238">DNA-binding</keyword>
<evidence type="ECO:0000256" key="3">
    <source>
        <dbReference type="ARBA" id="ARBA00022490"/>
    </source>
</evidence>
<gene>
    <name evidence="11" type="ORF">SAMN02745784_01995</name>
</gene>
<feature type="binding site" evidence="10">
    <location>
        <position position="98"/>
    </location>
    <ligand>
        <name>Zn(2+)</name>
        <dbReference type="ChEBI" id="CHEBI:29105"/>
    </ligand>
</feature>
<keyword evidence="5 10" id="KW-0479">Metal-binding</keyword>
<keyword evidence="6 10" id="KW-0862">Zinc</keyword>
<feature type="binding site" evidence="10">
    <location>
        <position position="95"/>
    </location>
    <ligand>
        <name>Zn(2+)</name>
        <dbReference type="ChEBI" id="CHEBI:29105"/>
    </ligand>
</feature>
<evidence type="ECO:0000256" key="8">
    <source>
        <dbReference type="ARBA" id="ARBA00023125"/>
    </source>
</evidence>
<feature type="binding site" evidence="10">
    <location>
        <position position="132"/>
    </location>
    <ligand>
        <name>Zn(2+)</name>
        <dbReference type="ChEBI" id="CHEBI:29105"/>
    </ligand>
</feature>
<evidence type="ECO:0000313" key="12">
    <source>
        <dbReference type="Proteomes" id="UP000184114"/>
    </source>
</evidence>
<dbReference type="Gene3D" id="3.30.1490.190">
    <property type="match status" value="1"/>
</dbReference>
<comment type="similarity">
    <text evidence="2">Belongs to the Fur family.</text>
</comment>
<dbReference type="InterPro" id="IPR002481">
    <property type="entry name" value="FUR"/>
</dbReference>
<accession>A0A1M4WUB6</accession>
<evidence type="ECO:0000313" key="11">
    <source>
        <dbReference type="EMBL" id="SHE84826.1"/>
    </source>
</evidence>
<keyword evidence="3" id="KW-0963">Cytoplasm</keyword>
<keyword evidence="12" id="KW-1185">Reference proteome</keyword>
<dbReference type="GO" id="GO:0005737">
    <property type="term" value="C:cytoplasm"/>
    <property type="evidence" value="ECO:0007669"/>
    <property type="project" value="UniProtKB-SubCell"/>
</dbReference>
<dbReference type="InterPro" id="IPR036388">
    <property type="entry name" value="WH-like_DNA-bd_sf"/>
</dbReference>
<dbReference type="GO" id="GO:0008270">
    <property type="term" value="F:zinc ion binding"/>
    <property type="evidence" value="ECO:0007669"/>
    <property type="project" value="TreeGrafter"/>
</dbReference>
<keyword evidence="9" id="KW-0804">Transcription</keyword>
<feature type="binding site" evidence="10">
    <location>
        <position position="135"/>
    </location>
    <ligand>
        <name>Zn(2+)</name>
        <dbReference type="ChEBI" id="CHEBI:29105"/>
    </ligand>
</feature>
<dbReference type="RefSeq" id="WP_072975967.1">
    <property type="nucleotide sequence ID" value="NZ_FQTY01000008.1"/>
</dbReference>
<dbReference type="FunFam" id="1.10.10.10:FF:000007">
    <property type="entry name" value="Ferric uptake regulation protein"/>
    <property type="match status" value="1"/>
</dbReference>
<dbReference type="PANTHER" id="PTHR33202">
    <property type="entry name" value="ZINC UPTAKE REGULATION PROTEIN"/>
    <property type="match status" value="1"/>
</dbReference>
<evidence type="ECO:0000256" key="9">
    <source>
        <dbReference type="ARBA" id="ARBA00023163"/>
    </source>
</evidence>
<comment type="subcellular location">
    <subcellularLocation>
        <location evidence="1">Cytoplasm</location>
    </subcellularLocation>
</comment>
<dbReference type="GeneID" id="90994483"/>
<comment type="cofactor">
    <cofactor evidence="10">
        <name>Zn(2+)</name>
        <dbReference type="ChEBI" id="CHEBI:29105"/>
    </cofactor>
    <text evidence="10">Binds 1 zinc ion per subunit.</text>
</comment>
<dbReference type="InterPro" id="IPR043135">
    <property type="entry name" value="Fur_C"/>
</dbReference>
<dbReference type="SUPFAM" id="SSF46785">
    <property type="entry name" value="Winged helix' DNA-binding domain"/>
    <property type="match status" value="1"/>
</dbReference>
<dbReference type="GO" id="GO:0003700">
    <property type="term" value="F:DNA-binding transcription factor activity"/>
    <property type="evidence" value="ECO:0007669"/>
    <property type="project" value="InterPro"/>
</dbReference>
<dbReference type="GO" id="GO:0000976">
    <property type="term" value="F:transcription cis-regulatory region binding"/>
    <property type="evidence" value="ECO:0007669"/>
    <property type="project" value="TreeGrafter"/>
</dbReference>
<evidence type="ECO:0000256" key="7">
    <source>
        <dbReference type="ARBA" id="ARBA00023015"/>
    </source>
</evidence>
<name>A0A1M4WUB6_9FIRM</name>
<evidence type="ECO:0000256" key="10">
    <source>
        <dbReference type="PIRSR" id="PIRSR602481-1"/>
    </source>
</evidence>
<evidence type="ECO:0000256" key="2">
    <source>
        <dbReference type="ARBA" id="ARBA00007957"/>
    </source>
</evidence>
<evidence type="ECO:0000256" key="5">
    <source>
        <dbReference type="ARBA" id="ARBA00022723"/>
    </source>
</evidence>
<keyword evidence="7" id="KW-0805">Transcription regulation</keyword>
<dbReference type="PANTHER" id="PTHR33202:SF8">
    <property type="entry name" value="PEROXIDE-RESPONSIVE REPRESSOR PERR"/>
    <property type="match status" value="1"/>
</dbReference>
<dbReference type="InterPro" id="IPR036390">
    <property type="entry name" value="WH_DNA-bd_sf"/>
</dbReference>
<dbReference type="Proteomes" id="UP000184114">
    <property type="component" value="Unassembled WGS sequence"/>
</dbReference>
<evidence type="ECO:0000256" key="4">
    <source>
        <dbReference type="ARBA" id="ARBA00022491"/>
    </source>
</evidence>
<evidence type="ECO:0000256" key="1">
    <source>
        <dbReference type="ARBA" id="ARBA00004496"/>
    </source>
</evidence>
<reference evidence="12" key="1">
    <citation type="submission" date="2016-11" db="EMBL/GenBank/DDBJ databases">
        <authorList>
            <person name="Varghese N."/>
            <person name="Submissions S."/>
        </authorList>
    </citation>
    <scope>NUCLEOTIDE SEQUENCE [LARGE SCALE GENOMIC DNA]</scope>
    <source>
        <strain evidence="12">DSM 18095</strain>
    </source>
</reference>
<sequence>METSVKNLSNILTGKGIKPTHQRIKILEYLLINKCHPTVEMIYSDLHNEIPVLSKTTVYNTLNLFIEAKLVRLISIDGSEAKYDINMKNHGHFKCESCNKIFDFPIDLDNFIDNQLNNFKINEKNVYFKGICPRCINNKKQ</sequence>
<dbReference type="GO" id="GO:0045892">
    <property type="term" value="P:negative regulation of DNA-templated transcription"/>
    <property type="evidence" value="ECO:0007669"/>
    <property type="project" value="TreeGrafter"/>
</dbReference>
<dbReference type="STRING" id="1123404.SAMN02745784_01995"/>
<dbReference type="Gene3D" id="1.10.10.10">
    <property type="entry name" value="Winged helix-like DNA-binding domain superfamily/Winged helix DNA-binding domain"/>
    <property type="match status" value="1"/>
</dbReference>
<keyword evidence="4" id="KW-0678">Repressor</keyword>
<evidence type="ECO:0000256" key="6">
    <source>
        <dbReference type="ARBA" id="ARBA00022833"/>
    </source>
</evidence>
<proteinExistence type="inferred from homology"/>
<dbReference type="CDD" id="cd07153">
    <property type="entry name" value="Fur_like"/>
    <property type="match status" value="1"/>
</dbReference>
<dbReference type="AlphaFoldDB" id="A0A1M4WUB6"/>
<dbReference type="EMBL" id="FQTY01000008">
    <property type="protein sequence ID" value="SHE84826.1"/>
    <property type="molecule type" value="Genomic_DNA"/>
</dbReference>